<evidence type="ECO:0000256" key="1">
    <source>
        <dbReference type="SAM" id="SignalP"/>
    </source>
</evidence>
<dbReference type="Proteomes" id="UP000324194">
    <property type="component" value="Chromosome 1"/>
</dbReference>
<feature type="signal peptide" evidence="1">
    <location>
        <begin position="1"/>
        <end position="26"/>
    </location>
</feature>
<proteinExistence type="predicted"/>
<protein>
    <recommendedName>
        <fullName evidence="2">Toxin co-regulated pilus biosynthesis protein Q C-terminal domain-containing protein</fullName>
    </recommendedName>
</protein>
<evidence type="ECO:0000259" key="2">
    <source>
        <dbReference type="Pfam" id="PF10671"/>
    </source>
</evidence>
<organism evidence="3 4">
    <name type="scientific">Aquicella siphonis</name>
    <dbReference type="NCBI Taxonomy" id="254247"/>
    <lineage>
        <taxon>Bacteria</taxon>
        <taxon>Pseudomonadati</taxon>
        <taxon>Pseudomonadota</taxon>
        <taxon>Gammaproteobacteria</taxon>
        <taxon>Legionellales</taxon>
        <taxon>Coxiellaceae</taxon>
        <taxon>Aquicella</taxon>
    </lineage>
</organism>
<feature type="domain" description="Toxin co-regulated pilus biosynthesis protein Q C-terminal" evidence="2">
    <location>
        <begin position="83"/>
        <end position="147"/>
    </location>
</feature>
<dbReference type="KEGG" id="asip:AQUSIP_22130"/>
<keyword evidence="4" id="KW-1185">Reference proteome</keyword>
<gene>
    <name evidence="3" type="ORF">AQUSIP_22130</name>
</gene>
<reference evidence="3 4" key="1">
    <citation type="submission" date="2019-08" db="EMBL/GenBank/DDBJ databases">
        <authorList>
            <person name="Guy L."/>
        </authorList>
    </citation>
    <scope>NUCLEOTIDE SEQUENCE [LARGE SCALE GENOMIC DNA]</scope>
    <source>
        <strain evidence="3 4">SGT-108</strain>
    </source>
</reference>
<dbReference type="Pfam" id="PF10671">
    <property type="entry name" value="TcpQ"/>
    <property type="match status" value="1"/>
</dbReference>
<sequence>MKCRIMKIHVLLASLFLCVIPLHATAGWEVSKPESAIPREPFFQAGNQQNTAFLPSAYSSSAFPNQYADLGQPAAIYAVSISGSLKENLERIMGRYHWKVIWKAPYDYNFDGRVTGSSLPNVVEKLLQPFPLQAVMYMSNRTLAVVPRYRT</sequence>
<accession>A0A5E4PKZ6</accession>
<evidence type="ECO:0000313" key="3">
    <source>
        <dbReference type="EMBL" id="VVC76886.1"/>
    </source>
</evidence>
<keyword evidence="1" id="KW-0732">Signal</keyword>
<feature type="chain" id="PRO_5022969094" description="Toxin co-regulated pilus biosynthesis protein Q C-terminal domain-containing protein" evidence="1">
    <location>
        <begin position="27"/>
        <end position="151"/>
    </location>
</feature>
<dbReference type="AlphaFoldDB" id="A0A5E4PKZ6"/>
<dbReference type="EMBL" id="LR699119">
    <property type="protein sequence ID" value="VVC76886.1"/>
    <property type="molecule type" value="Genomic_DNA"/>
</dbReference>
<evidence type="ECO:0000313" key="4">
    <source>
        <dbReference type="Proteomes" id="UP000324194"/>
    </source>
</evidence>
<name>A0A5E4PKZ6_9COXI</name>
<dbReference type="InterPro" id="IPR018927">
    <property type="entry name" value="Pilus_synth_Q_C"/>
</dbReference>